<dbReference type="Proteomes" id="UP001595693">
    <property type="component" value="Unassembled WGS sequence"/>
</dbReference>
<accession>A0ABV8DIG7</accession>
<protein>
    <submittedName>
        <fullName evidence="1">Uncharacterized protein</fullName>
    </submittedName>
</protein>
<organism evidence="1 2">
    <name type="scientific">Acidovorax facilis</name>
    <dbReference type="NCBI Taxonomy" id="12917"/>
    <lineage>
        <taxon>Bacteria</taxon>
        <taxon>Pseudomonadati</taxon>
        <taxon>Pseudomonadota</taxon>
        <taxon>Betaproteobacteria</taxon>
        <taxon>Burkholderiales</taxon>
        <taxon>Comamonadaceae</taxon>
        <taxon>Acidovorax</taxon>
    </lineage>
</organism>
<proteinExistence type="predicted"/>
<reference evidence="2" key="1">
    <citation type="journal article" date="2019" name="Int. J. Syst. Evol. Microbiol.">
        <title>The Global Catalogue of Microorganisms (GCM) 10K type strain sequencing project: providing services to taxonomists for standard genome sequencing and annotation.</title>
        <authorList>
            <consortium name="The Broad Institute Genomics Platform"/>
            <consortium name="The Broad Institute Genome Sequencing Center for Infectious Disease"/>
            <person name="Wu L."/>
            <person name="Ma J."/>
        </authorList>
    </citation>
    <scope>NUCLEOTIDE SEQUENCE [LARGE SCALE GENOMIC DNA]</scope>
    <source>
        <strain evidence="2">CCUG 2113</strain>
    </source>
</reference>
<dbReference type="EMBL" id="JBHSAJ010000145">
    <property type="protein sequence ID" value="MFC3937884.1"/>
    <property type="molecule type" value="Genomic_DNA"/>
</dbReference>
<evidence type="ECO:0000313" key="1">
    <source>
        <dbReference type="EMBL" id="MFC3937884.1"/>
    </source>
</evidence>
<gene>
    <name evidence="1" type="ORF">ACFOW3_25000</name>
</gene>
<keyword evidence="2" id="KW-1185">Reference proteome</keyword>
<comment type="caution">
    <text evidence="1">The sequence shown here is derived from an EMBL/GenBank/DDBJ whole genome shotgun (WGS) entry which is preliminary data.</text>
</comment>
<name>A0ABV8DIG7_9BURK</name>
<sequence length="161" mass="17607">MARMRYFCDLGPGREPVPLQGVWPMANSEFAQRFPVVAGLRADGYSRWVGYPLEGPGSPLPVTRRIVYKAQPSRHECNAKCLHGKATGTCECQCGGRNHGRGVFSRLVSPPAQQSASDATAHRDGARPIAQAGAMKNRLFMQNLGLRLDAATDFAMEPRHD</sequence>
<dbReference type="RefSeq" id="WP_202907231.1">
    <property type="nucleotide sequence ID" value="NZ_JAMXAX010000184.1"/>
</dbReference>
<evidence type="ECO:0000313" key="2">
    <source>
        <dbReference type="Proteomes" id="UP001595693"/>
    </source>
</evidence>